<protein>
    <submittedName>
        <fullName evidence="2">Uncharacterized protein</fullName>
    </submittedName>
</protein>
<dbReference type="InterPro" id="IPR001372">
    <property type="entry name" value="Dynein_light_chain_typ-1/2"/>
</dbReference>
<name>A0A8E0RZR5_9TREM</name>
<dbReference type="Pfam" id="PF01221">
    <property type="entry name" value="Dynein_light"/>
    <property type="match status" value="1"/>
</dbReference>
<dbReference type="Gene3D" id="3.30.740.10">
    <property type="entry name" value="Protein Inhibitor Of Neuronal Nitric Oxide Synthase"/>
    <property type="match status" value="1"/>
</dbReference>
<dbReference type="CDD" id="cd21454">
    <property type="entry name" value="DLC-like_TAL"/>
    <property type="match status" value="1"/>
</dbReference>
<gene>
    <name evidence="2" type="ORF">FBUS_01310</name>
</gene>
<dbReference type="Proteomes" id="UP000728185">
    <property type="component" value="Unassembled WGS sequence"/>
</dbReference>
<dbReference type="SMART" id="SM01375">
    <property type="entry name" value="Dynein_light"/>
    <property type="match status" value="1"/>
</dbReference>
<accession>A0A8E0RZR5</accession>
<dbReference type="GO" id="GO:0030286">
    <property type="term" value="C:dynein complex"/>
    <property type="evidence" value="ECO:0007669"/>
    <property type="project" value="InterPro"/>
</dbReference>
<organism evidence="2 3">
    <name type="scientific">Fasciolopsis buskii</name>
    <dbReference type="NCBI Taxonomy" id="27845"/>
    <lineage>
        <taxon>Eukaryota</taxon>
        <taxon>Metazoa</taxon>
        <taxon>Spiralia</taxon>
        <taxon>Lophotrochozoa</taxon>
        <taxon>Platyhelminthes</taxon>
        <taxon>Trematoda</taxon>
        <taxon>Digenea</taxon>
        <taxon>Plagiorchiida</taxon>
        <taxon>Echinostomata</taxon>
        <taxon>Echinostomatoidea</taxon>
        <taxon>Fasciolidae</taxon>
        <taxon>Fasciolopsis</taxon>
    </lineage>
</organism>
<keyword evidence="3" id="KW-1185">Reference proteome</keyword>
<dbReference type="EMBL" id="LUCM01002408">
    <property type="protein sequence ID" value="KAA0197388.1"/>
    <property type="molecule type" value="Genomic_DNA"/>
</dbReference>
<dbReference type="SUPFAM" id="SSF54648">
    <property type="entry name" value="DLC"/>
    <property type="match status" value="1"/>
</dbReference>
<feature type="compositionally biased region" description="Low complexity" evidence="1">
    <location>
        <begin position="52"/>
        <end position="78"/>
    </location>
</feature>
<comment type="caution">
    <text evidence="2">The sequence shown here is derived from an EMBL/GenBank/DDBJ whole genome shotgun (WGS) entry which is preliminary data.</text>
</comment>
<dbReference type="InterPro" id="IPR037177">
    <property type="entry name" value="DLC_sf"/>
</dbReference>
<proteinExistence type="predicted"/>
<dbReference type="OrthoDB" id="6240867at2759"/>
<reference evidence="2" key="1">
    <citation type="submission" date="2019-05" db="EMBL/GenBank/DDBJ databases">
        <title>Annotation for the trematode Fasciolopsis buski.</title>
        <authorList>
            <person name="Choi Y.-J."/>
        </authorList>
    </citation>
    <scope>NUCLEOTIDE SEQUENCE</scope>
    <source>
        <strain evidence="2">HT</strain>
        <tissue evidence="2">Whole worm</tissue>
    </source>
</reference>
<dbReference type="AlphaFoldDB" id="A0A8E0RZR5"/>
<sequence length="187" mass="21030">MISLCTCLVLSASSQYLFIFFISAKKSFRRIKQWENEAIKPDVVAPIEKSAPPLQSQPQSEPSTPLSTPAPKSPSTSPKTDKDHLPQNVEVVFAQMPEPMKASIYEVAQGLLETGPKTEKADLEKVSLKLKSQLDDQYGAMWNVAIVQGSYWITHTHQKQRSFHFRLGDLTVIAWQNKPGRKSVQMF</sequence>
<evidence type="ECO:0000313" key="3">
    <source>
        <dbReference type="Proteomes" id="UP000728185"/>
    </source>
</evidence>
<dbReference type="GO" id="GO:0007017">
    <property type="term" value="P:microtubule-based process"/>
    <property type="evidence" value="ECO:0007669"/>
    <property type="project" value="InterPro"/>
</dbReference>
<evidence type="ECO:0000256" key="1">
    <source>
        <dbReference type="SAM" id="MobiDB-lite"/>
    </source>
</evidence>
<feature type="region of interest" description="Disordered" evidence="1">
    <location>
        <begin position="50"/>
        <end position="84"/>
    </location>
</feature>
<evidence type="ECO:0000313" key="2">
    <source>
        <dbReference type="EMBL" id="KAA0197388.1"/>
    </source>
</evidence>